<dbReference type="OrthoDB" id="34150at2"/>
<dbReference type="PROSITE" id="PS00041">
    <property type="entry name" value="HTH_ARAC_FAMILY_1"/>
    <property type="match status" value="1"/>
</dbReference>
<sequence length="238" mass="25496">MLRSAIQLMRSLATDRLSTVDVAEHAGYSPWHFIRMFSASTGISPGLYLAALRVDAAKRLLLADRAPIIDVAASVGYDSLSSFTRRFRAMVGTSPGMFRELADTVAAGSVTPFTLGDARQSVVWVRPHIPVSLRPGHNVALWIGWFPKPAPIGLPTSGVLTTSHADVAVPLSPGNPWLLSFAVSAHAGAEDQLVPTRPLVARFPAPLIVPTTVDLHYRQATDVDLPLLSALPALKRAP</sequence>
<keyword evidence="5" id="KW-1185">Reference proteome</keyword>
<evidence type="ECO:0000313" key="5">
    <source>
        <dbReference type="Proteomes" id="UP000193577"/>
    </source>
</evidence>
<comment type="caution">
    <text evidence="4">The sequence shown here is derived from an EMBL/GenBank/DDBJ whole genome shotgun (WGS) entry which is preliminary data.</text>
</comment>
<dbReference type="InterPro" id="IPR050204">
    <property type="entry name" value="AraC_XylS_family_regulators"/>
</dbReference>
<reference evidence="4 5" key="1">
    <citation type="submission" date="2017-04" db="EMBL/GenBank/DDBJ databases">
        <title>The new phylogeny of genus Mycobacterium.</title>
        <authorList>
            <person name="Tortoli E."/>
            <person name="Trovato A."/>
            <person name="Cirillo D.M."/>
        </authorList>
    </citation>
    <scope>NUCLEOTIDE SEQUENCE [LARGE SCALE GENOMIC DNA]</scope>
    <source>
        <strain evidence="4 5">KCTC 19819</strain>
    </source>
</reference>
<evidence type="ECO:0000256" key="2">
    <source>
        <dbReference type="ARBA" id="ARBA00023125"/>
    </source>
</evidence>
<dbReference type="Proteomes" id="UP000193577">
    <property type="component" value="Unassembled WGS sequence"/>
</dbReference>
<evidence type="ECO:0000313" key="4">
    <source>
        <dbReference type="EMBL" id="OSC34602.1"/>
    </source>
</evidence>
<name>A0A7I7SAK1_9MYCO</name>
<dbReference type="AlphaFoldDB" id="A0A7I7SAK1"/>
<dbReference type="EMBL" id="NCXO01000009">
    <property type="protein sequence ID" value="OSC34602.1"/>
    <property type="molecule type" value="Genomic_DNA"/>
</dbReference>
<dbReference type="PRINTS" id="PR00032">
    <property type="entry name" value="HTHARAC"/>
</dbReference>
<dbReference type="SMART" id="SM00342">
    <property type="entry name" value="HTH_ARAC"/>
    <property type="match status" value="1"/>
</dbReference>
<dbReference type="RefSeq" id="WP_085303030.1">
    <property type="nucleotide sequence ID" value="NZ_AP022594.1"/>
</dbReference>
<proteinExistence type="predicted"/>
<protein>
    <submittedName>
        <fullName evidence="4">Uncharacterized protein</fullName>
    </submittedName>
</protein>
<keyword evidence="1" id="KW-0805">Transcription regulation</keyword>
<gene>
    <name evidence="4" type="ORF">B8W67_06430</name>
</gene>
<keyword evidence="2" id="KW-0238">DNA-binding</keyword>
<dbReference type="PANTHER" id="PTHR46796">
    <property type="entry name" value="HTH-TYPE TRANSCRIPTIONAL ACTIVATOR RHAS-RELATED"/>
    <property type="match status" value="1"/>
</dbReference>
<dbReference type="InterPro" id="IPR018060">
    <property type="entry name" value="HTH_AraC"/>
</dbReference>
<dbReference type="InterPro" id="IPR020449">
    <property type="entry name" value="Tscrpt_reg_AraC-type_HTH"/>
</dbReference>
<dbReference type="InterPro" id="IPR018062">
    <property type="entry name" value="HTH_AraC-typ_CS"/>
</dbReference>
<accession>A0A7I7SAK1</accession>
<keyword evidence="3" id="KW-0804">Transcription</keyword>
<dbReference type="InterPro" id="IPR009057">
    <property type="entry name" value="Homeodomain-like_sf"/>
</dbReference>
<dbReference type="PROSITE" id="PS01124">
    <property type="entry name" value="HTH_ARAC_FAMILY_2"/>
    <property type="match status" value="1"/>
</dbReference>
<dbReference type="Gene3D" id="1.10.10.60">
    <property type="entry name" value="Homeodomain-like"/>
    <property type="match status" value="2"/>
</dbReference>
<evidence type="ECO:0000256" key="3">
    <source>
        <dbReference type="ARBA" id="ARBA00023163"/>
    </source>
</evidence>
<evidence type="ECO:0000256" key="1">
    <source>
        <dbReference type="ARBA" id="ARBA00023015"/>
    </source>
</evidence>
<dbReference type="SUPFAM" id="SSF46689">
    <property type="entry name" value="Homeodomain-like"/>
    <property type="match status" value="2"/>
</dbReference>
<dbReference type="Pfam" id="PF12833">
    <property type="entry name" value="HTH_18"/>
    <property type="match status" value="1"/>
</dbReference>
<dbReference type="GO" id="GO:0043565">
    <property type="term" value="F:sequence-specific DNA binding"/>
    <property type="evidence" value="ECO:0007669"/>
    <property type="project" value="InterPro"/>
</dbReference>
<organism evidence="4 5">
    <name type="scientific">Mycolicibacillus koreensis</name>
    <dbReference type="NCBI Taxonomy" id="1069220"/>
    <lineage>
        <taxon>Bacteria</taxon>
        <taxon>Bacillati</taxon>
        <taxon>Actinomycetota</taxon>
        <taxon>Actinomycetes</taxon>
        <taxon>Mycobacteriales</taxon>
        <taxon>Mycobacteriaceae</taxon>
        <taxon>Mycolicibacillus</taxon>
    </lineage>
</organism>
<dbReference type="GO" id="GO:0003700">
    <property type="term" value="F:DNA-binding transcription factor activity"/>
    <property type="evidence" value="ECO:0007669"/>
    <property type="project" value="InterPro"/>
</dbReference>